<protein>
    <submittedName>
        <fullName evidence="1">Amino acid-binding protein</fullName>
    </submittedName>
</protein>
<keyword evidence="2" id="KW-1185">Reference proteome</keyword>
<dbReference type="KEGG" id="ccot:CCAX7_008770"/>
<name>A0A402CU26_9BACT</name>
<dbReference type="OrthoDB" id="5814713at2"/>
<organism evidence="1 2">
    <name type="scientific">Capsulimonas corticalis</name>
    <dbReference type="NCBI Taxonomy" id="2219043"/>
    <lineage>
        <taxon>Bacteria</taxon>
        <taxon>Bacillati</taxon>
        <taxon>Armatimonadota</taxon>
        <taxon>Armatimonadia</taxon>
        <taxon>Capsulimonadales</taxon>
        <taxon>Capsulimonadaceae</taxon>
        <taxon>Capsulimonas</taxon>
    </lineage>
</organism>
<accession>A0A402CU26</accession>
<dbReference type="EMBL" id="AP025739">
    <property type="protein sequence ID" value="BDI28826.1"/>
    <property type="molecule type" value="Genomic_DNA"/>
</dbReference>
<dbReference type="Gene3D" id="3.30.70.260">
    <property type="match status" value="2"/>
</dbReference>
<dbReference type="InterPro" id="IPR002912">
    <property type="entry name" value="ACT_dom"/>
</dbReference>
<dbReference type="RefSeq" id="WP_119320882.1">
    <property type="nucleotide sequence ID" value="NZ_AP025739.1"/>
</dbReference>
<dbReference type="InterPro" id="IPR045865">
    <property type="entry name" value="ACT-like_dom_sf"/>
</dbReference>
<dbReference type="InterPro" id="IPR050990">
    <property type="entry name" value="UPF0237/GcvR_regulator"/>
</dbReference>
<dbReference type="Pfam" id="PF13740">
    <property type="entry name" value="ACT_6"/>
    <property type="match status" value="1"/>
</dbReference>
<dbReference type="Pfam" id="PF01842">
    <property type="entry name" value="ACT"/>
    <property type="match status" value="1"/>
</dbReference>
<sequence length="174" mass="18076">MNSVVVITAVGQDRPGIVAALAKAMFDLGGNLDDATMTRLHSAFATMVSASLPSDVSVDDCRAALTPVAREMGLTVTVQEVSGEGGEETPPDHLLTVYGADKAGIVYEVTARLAQRGVNITDMDTRLTGAPGSPIYVMVLEVACGDADLAAEIESLRKNLGVDITVQSLDAEAL</sequence>
<dbReference type="AlphaFoldDB" id="A0A402CU26"/>
<evidence type="ECO:0000313" key="1">
    <source>
        <dbReference type="EMBL" id="BDI28826.1"/>
    </source>
</evidence>
<evidence type="ECO:0000313" key="2">
    <source>
        <dbReference type="Proteomes" id="UP000287394"/>
    </source>
</evidence>
<dbReference type="PANTHER" id="PTHR34875:SF6">
    <property type="entry name" value="UPF0237 PROTEIN MJ1558"/>
    <property type="match status" value="1"/>
</dbReference>
<dbReference type="Proteomes" id="UP000287394">
    <property type="component" value="Chromosome"/>
</dbReference>
<reference evidence="1 2" key="1">
    <citation type="journal article" date="2019" name="Int. J. Syst. Evol. Microbiol.">
        <title>Capsulimonas corticalis gen. nov., sp. nov., an aerobic capsulated bacterium, of a novel bacterial order, Capsulimonadales ord. nov., of the class Armatimonadia of the phylum Armatimonadetes.</title>
        <authorList>
            <person name="Li J."/>
            <person name="Kudo C."/>
            <person name="Tonouchi A."/>
        </authorList>
    </citation>
    <scope>NUCLEOTIDE SEQUENCE [LARGE SCALE GENOMIC DNA]</scope>
    <source>
        <strain evidence="1 2">AX-7</strain>
    </source>
</reference>
<dbReference type="SUPFAM" id="SSF55021">
    <property type="entry name" value="ACT-like"/>
    <property type="match status" value="2"/>
</dbReference>
<dbReference type="PANTHER" id="PTHR34875">
    <property type="entry name" value="UPF0237 PROTEIN MJ1558"/>
    <property type="match status" value="1"/>
</dbReference>
<dbReference type="PROSITE" id="PS51671">
    <property type="entry name" value="ACT"/>
    <property type="match status" value="1"/>
</dbReference>
<gene>
    <name evidence="1" type="ORF">CCAX7_008770</name>
</gene>
<proteinExistence type="predicted"/>